<evidence type="ECO:0000256" key="2">
    <source>
        <dbReference type="ARBA" id="ARBA00022737"/>
    </source>
</evidence>
<dbReference type="InterPro" id="IPR027417">
    <property type="entry name" value="P-loop_NTPase"/>
</dbReference>
<keyword evidence="5" id="KW-1133">Transmembrane helix</keyword>
<feature type="repeat" description="WD" evidence="3">
    <location>
        <begin position="971"/>
        <end position="1012"/>
    </location>
</feature>
<feature type="domain" description="Novel STAND NTPase 1" evidence="6">
    <location>
        <begin position="12"/>
        <end position="435"/>
    </location>
</feature>
<keyword evidence="5" id="KW-0472">Membrane</keyword>
<dbReference type="Pfam" id="PF00400">
    <property type="entry name" value="WD40"/>
    <property type="match status" value="4"/>
</dbReference>
<organism evidence="7 8">
    <name type="scientific">Aureispira anguillae</name>
    <dbReference type="NCBI Taxonomy" id="2864201"/>
    <lineage>
        <taxon>Bacteria</taxon>
        <taxon>Pseudomonadati</taxon>
        <taxon>Bacteroidota</taxon>
        <taxon>Saprospiria</taxon>
        <taxon>Saprospirales</taxon>
        <taxon>Saprospiraceae</taxon>
        <taxon>Aureispira</taxon>
    </lineage>
</organism>
<dbReference type="RefSeq" id="WP_264788774.1">
    <property type="nucleotide sequence ID" value="NZ_AP026867.1"/>
</dbReference>
<dbReference type="InterPro" id="IPR001680">
    <property type="entry name" value="WD40_rpt"/>
</dbReference>
<gene>
    <name evidence="7" type="ORF">AsAng_0042440</name>
</gene>
<dbReference type="SMART" id="SM00320">
    <property type="entry name" value="WD40"/>
    <property type="match status" value="6"/>
</dbReference>
<dbReference type="PANTHER" id="PTHR19879:SF9">
    <property type="entry name" value="TRANSCRIPTION INITIATION FACTOR TFIID SUBUNIT 5"/>
    <property type="match status" value="1"/>
</dbReference>
<evidence type="ECO:0000313" key="8">
    <source>
        <dbReference type="Proteomes" id="UP001060919"/>
    </source>
</evidence>
<keyword evidence="2" id="KW-0677">Repeat</keyword>
<feature type="transmembrane region" description="Helical" evidence="5">
    <location>
        <begin position="518"/>
        <end position="538"/>
    </location>
</feature>
<dbReference type="Gene3D" id="2.130.10.10">
    <property type="entry name" value="YVTN repeat-like/Quinoprotein amine dehydrogenase"/>
    <property type="match status" value="2"/>
</dbReference>
<dbReference type="CDD" id="cd00267">
    <property type="entry name" value="ABC_ATPase"/>
    <property type="match status" value="1"/>
</dbReference>
<dbReference type="SUPFAM" id="SSF52540">
    <property type="entry name" value="P-loop containing nucleoside triphosphate hydrolases"/>
    <property type="match status" value="1"/>
</dbReference>
<evidence type="ECO:0000256" key="5">
    <source>
        <dbReference type="SAM" id="Phobius"/>
    </source>
</evidence>
<evidence type="ECO:0000256" key="3">
    <source>
        <dbReference type="PROSITE-ProRule" id="PRU00221"/>
    </source>
</evidence>
<dbReference type="PROSITE" id="PS00678">
    <property type="entry name" value="WD_REPEATS_1"/>
    <property type="match status" value="1"/>
</dbReference>
<evidence type="ECO:0000256" key="1">
    <source>
        <dbReference type="ARBA" id="ARBA00022574"/>
    </source>
</evidence>
<dbReference type="InterPro" id="IPR011047">
    <property type="entry name" value="Quinoprotein_ADH-like_sf"/>
</dbReference>
<keyword evidence="1 3" id="KW-0853">WD repeat</keyword>
<evidence type="ECO:0000259" key="6">
    <source>
        <dbReference type="Pfam" id="PF20703"/>
    </source>
</evidence>
<keyword evidence="4" id="KW-0175">Coiled coil</keyword>
<proteinExistence type="predicted"/>
<dbReference type="InterPro" id="IPR049052">
    <property type="entry name" value="nSTAND1"/>
</dbReference>
<accession>A0A916DUM8</accession>
<feature type="repeat" description="WD" evidence="3">
    <location>
        <begin position="1030"/>
        <end position="1064"/>
    </location>
</feature>
<evidence type="ECO:0000256" key="4">
    <source>
        <dbReference type="SAM" id="Coils"/>
    </source>
</evidence>
<evidence type="ECO:0000313" key="7">
    <source>
        <dbReference type="EMBL" id="BDS13506.1"/>
    </source>
</evidence>
<dbReference type="PANTHER" id="PTHR19879">
    <property type="entry name" value="TRANSCRIPTION INITIATION FACTOR TFIID"/>
    <property type="match status" value="1"/>
</dbReference>
<dbReference type="InterPro" id="IPR019775">
    <property type="entry name" value="WD40_repeat_CS"/>
</dbReference>
<reference evidence="7" key="1">
    <citation type="submission" date="2022-09" db="EMBL/GenBank/DDBJ databases">
        <title>Aureispira anguillicida sp. nov., isolated from Leptocephalus of Japanese eel Anguilla japonica.</title>
        <authorList>
            <person name="Yuasa K."/>
            <person name="Mekata T."/>
            <person name="Ikunari K."/>
        </authorList>
    </citation>
    <scope>NUCLEOTIDE SEQUENCE</scope>
    <source>
        <strain evidence="7">EL160426</strain>
    </source>
</reference>
<dbReference type="PROSITE" id="PS50082">
    <property type="entry name" value="WD_REPEATS_2"/>
    <property type="match status" value="3"/>
</dbReference>
<keyword evidence="8" id="KW-1185">Reference proteome</keyword>
<dbReference type="AlphaFoldDB" id="A0A916DUM8"/>
<feature type="coiled-coil region" evidence="4">
    <location>
        <begin position="603"/>
        <end position="658"/>
    </location>
</feature>
<dbReference type="Proteomes" id="UP001060919">
    <property type="component" value="Chromosome"/>
</dbReference>
<dbReference type="Pfam" id="PF20703">
    <property type="entry name" value="nSTAND1"/>
    <property type="match status" value="1"/>
</dbReference>
<dbReference type="KEGG" id="aup:AsAng_0042440"/>
<dbReference type="EMBL" id="AP026867">
    <property type="protein sequence ID" value="BDS13506.1"/>
    <property type="molecule type" value="Genomic_DNA"/>
</dbReference>
<dbReference type="PROSITE" id="PS50294">
    <property type="entry name" value="WD_REPEATS_REGION"/>
    <property type="match status" value="2"/>
</dbReference>
<dbReference type="InterPro" id="IPR015943">
    <property type="entry name" value="WD40/YVTN_repeat-like_dom_sf"/>
</dbReference>
<protein>
    <recommendedName>
        <fullName evidence="6">Novel STAND NTPase 1 domain-containing protein</fullName>
    </recommendedName>
</protein>
<name>A0A916DUM8_9BACT</name>
<dbReference type="Gene3D" id="3.40.50.300">
    <property type="entry name" value="P-loop containing nucleotide triphosphate hydrolases"/>
    <property type="match status" value="1"/>
</dbReference>
<keyword evidence="5" id="KW-0812">Transmembrane</keyword>
<feature type="repeat" description="WD" evidence="3">
    <location>
        <begin position="924"/>
        <end position="958"/>
    </location>
</feature>
<sequence>MQGVETLNIQAPYTGLRSFESSDKSFFFGRERQLDELLRKLRSNRFLAVVGSSGNGKSSFIKAMLLPRLKEGFNGQAGAIWRIATCTPGNNPLENLSRQLAQRNVLHGDEMMDPSYPAKIEGMLRNGSLGIVEAFKKSAVGRGENLMIVVDQFEEIFNFSKKNKRNEEDAATFVNLLLNASRQKEAPIYIVLTMRSNHIGDCAEFRGLAEAINDGQFLIPRVKPEDLKRIILNPIQHERSVRITGIKAEIEEPVVKAIINDLGKNTDELATLQHTMLRMWNYWLDKEQDTDVPIAMSHYKGVGTVKGAMARHAEEAYSDLDTEEKRIICERIFRAMVEKTSDGSASGRSVTVKEMMAITERSMREVRLVIYTFSQSGRRFLNAPPVAEIDEDSVVSIAHDSLIKRWTRLKGWANEETEAAEMYGRLCAAAGLYHEGKGSLWKNPELIMGLKWFNPEKYDEDFSWRLPPNKGWSKRYENAAISYDKAIEFLVVSEENALAADKRDKENVDRKDNRRRRLGFIGLFTILFCLGLTFWALYSAAEAHRSQRLASKNEKESLRQTYLAELSKEEASRQKFYADLSAKKAMQEKNRAEAANLTAMEAARIAEARARQAKDAERNAKIEARNARIAEEDALRSKEEAIAQTAIAEEAKIKAEEQEEIAVILKGLSMAQTIAVRSTKEENEDIQGLLAKEAYDMNSANSGDPQDALIYEGVYQALNRLEEVNKNNPNFNALDQAPEGRSRVGRIRNIQVAAGDGHIYTVGSDGLLLKWKFDIYGSRSARKDKANKPEILSSNVSVSRTLGISPDGKSLARAGDADRVLICDAKTGQITNELDAHKGKRIWALSYLPSGDGIVTAGDDGSGGTAINYTSTGGTSSPIIGKTPYRLTSLDVSSNGKYVAGIGKSSEVWIWNLQNQSREFLLNDEQNNKHATAVAFNSQGRFVAVGYQDGTMMIWDLNRVQNDPSYLPERFLHHGSKISDLEFSKDGTMLIVGSLDKTATLWTIRNEEYRGYGNEKEFPYLSAKYHPIKLTNHDDWVTSVAFSNDGTKVITGTANGQLKLWEVDMTLYADQICDIVRQNLSDKSWKRYIGTDDPSGKTLYIKTADKGRRIPFSTCGEMVPQMKEQ</sequence>
<dbReference type="SUPFAM" id="SSF50998">
    <property type="entry name" value="Quinoprotein alcohol dehydrogenase-like"/>
    <property type="match status" value="1"/>
</dbReference>